<sequence length="416" mass="43527">MALVALLVLAASLAWPASSQPLPVLVPVTKDPATSLYTLPFHSGANLVVDIAGPLVWSTCQPGHLPAKFPCTFPTCRLANAYPVPGCHEPGCEQDRRKDGTCTAYTNNPVTGVCASGSLDRTRFVANTTNGSNPVSQVSVRAVAACAPETLLASLPRGSTGVAGLAGSGLALPALVASAQKVANKFLLCLPRLGEGNGVAIFGGGPLQLTAQPGVDYTQELVYTPLVAKQGNPAHYVSVESIAVEGARVPVPARALATGGVVLSTKVHFTLLRRDVYRPFVDAFAKALVQQGAQGGPVARAVNPVAPFELCYDTRSLANTRTGYWVPRISLALEGGVNYSMNGLLSMVNVQGGAACLAFTEMKGVKAGDGSAPAVIIGGFQMENVVLEFDMEKKRLGFFRLPFFTRCGHFNFTRTG</sequence>
<dbReference type="Gramene" id="TraesCAD_scaffold_138871_01G000100.1">
    <property type="protein sequence ID" value="TraesCAD_scaffold_138871_01G000100.1"/>
    <property type="gene ID" value="TraesCAD_scaffold_138871_01G000100"/>
</dbReference>
<dbReference type="GeneID" id="123059277"/>
<keyword evidence="6" id="KW-1185">Reference proteome</keyword>
<feature type="chain" id="PRO_5017466792" description="Peptidase A1 domain-containing protein" evidence="3">
    <location>
        <begin position="20"/>
        <end position="416"/>
    </location>
</feature>
<feature type="domain" description="Peptidase A1" evidence="4">
    <location>
        <begin position="32"/>
        <end position="399"/>
    </location>
</feature>
<evidence type="ECO:0000313" key="5">
    <source>
        <dbReference type="EnsemblPlants" id="TraesCS3A02G472100.1.cds1"/>
    </source>
</evidence>
<dbReference type="Gramene" id="TraesLAC3A03G01445100.1">
    <property type="protein sequence ID" value="TraesLAC3A03G01445100.1.CDS1"/>
    <property type="gene ID" value="TraesLAC3A03G01445100"/>
</dbReference>
<dbReference type="EnsemblPlants" id="TraesCS3A02G472100.1">
    <property type="protein sequence ID" value="TraesCS3A02G472100.1.cds1"/>
    <property type="gene ID" value="TraesCS3A02G472100"/>
</dbReference>
<dbReference type="Gramene" id="TraesROB_scaffold_149238_01G000100.1">
    <property type="protein sequence ID" value="TraesROB_scaffold_149238_01G000100.1"/>
    <property type="gene ID" value="TraesROB_scaffold_149238_01G000100"/>
</dbReference>
<evidence type="ECO:0000313" key="6">
    <source>
        <dbReference type="Proteomes" id="UP000019116"/>
    </source>
</evidence>
<dbReference type="GO" id="GO:0004190">
    <property type="term" value="F:aspartic-type endopeptidase activity"/>
    <property type="evidence" value="ECO:0007669"/>
    <property type="project" value="InterPro"/>
</dbReference>
<dbReference type="InterPro" id="IPR032799">
    <property type="entry name" value="TAXi_C"/>
</dbReference>
<dbReference type="OMA" id="AHYVSVE"/>
<dbReference type="FunFam" id="2.40.70.10:FF:000075">
    <property type="entry name" value="Putative xylanase inhibitor"/>
    <property type="match status" value="1"/>
</dbReference>
<dbReference type="Gramene" id="TraesCS3A03G1098900.1">
    <property type="protein sequence ID" value="TraesCS3A03G1098900.1.CDS1"/>
    <property type="gene ID" value="TraesCS3A03G1098900"/>
</dbReference>
<reference evidence="5" key="1">
    <citation type="submission" date="2018-08" db="EMBL/GenBank/DDBJ databases">
        <authorList>
            <person name="Rossello M."/>
        </authorList>
    </citation>
    <scope>NUCLEOTIDE SEQUENCE [LARGE SCALE GENOMIC DNA]</scope>
    <source>
        <strain evidence="5">cv. Chinese Spring</strain>
    </source>
</reference>
<dbReference type="RefSeq" id="XP_044337814.1">
    <property type="nucleotide sequence ID" value="XM_044481879.1"/>
</dbReference>
<dbReference type="Gramene" id="TraesJAG3A03G01509760.1">
    <property type="protein sequence ID" value="TraesJAG3A03G01509760.1.CDS1"/>
    <property type="gene ID" value="TraesJAG3A03G01509760"/>
</dbReference>
<gene>
    <name evidence="5" type="primary">LOC123059277</name>
</gene>
<dbReference type="InterPro" id="IPR033121">
    <property type="entry name" value="PEPTIDASE_A1"/>
</dbReference>
<dbReference type="Gramene" id="TraesPARA_EIv1.0_0875410.1">
    <property type="protein sequence ID" value="TraesPARA_EIv1.0_0875410.1.CDS1"/>
    <property type="gene ID" value="TraesPARA_EIv1.0_0875410"/>
</dbReference>
<dbReference type="Gramene" id="TraesSTA3A03G01492870.1">
    <property type="protein sequence ID" value="TraesSTA3A03G01492870.1.CDS1"/>
    <property type="gene ID" value="TraesSTA3A03G01492870"/>
</dbReference>
<reference evidence="5" key="2">
    <citation type="submission" date="2018-10" db="UniProtKB">
        <authorList>
            <consortium name="EnsemblPlants"/>
        </authorList>
    </citation>
    <scope>IDENTIFICATION</scope>
</reference>
<dbReference type="Gramene" id="TraesARI3A03G01522780.1">
    <property type="protein sequence ID" value="TraesARI3A03G01522780.1.CDS1"/>
    <property type="gene ID" value="TraesARI3A03G01522780"/>
</dbReference>
<dbReference type="Gramene" id="TraesLDM3A03G01501460.1">
    <property type="protein sequence ID" value="TraesLDM3A03G01501460.1.CDS1"/>
    <property type="gene ID" value="TraesLDM3A03G01501460"/>
</dbReference>
<dbReference type="Gene3D" id="2.40.70.10">
    <property type="entry name" value="Acid Proteases"/>
    <property type="match status" value="2"/>
</dbReference>
<dbReference type="Gramene" id="TraesMAC3A03G01499450.1">
    <property type="protein sequence ID" value="TraesMAC3A03G01499450.1.CDS1"/>
    <property type="gene ID" value="TraesMAC3A03G01499450"/>
</dbReference>
<comment type="similarity">
    <text evidence="1">Belongs to the peptidase A1 family.</text>
</comment>
<dbReference type="STRING" id="4565.A0A3B6ETX3"/>
<proteinExistence type="inferred from homology"/>
<dbReference type="PROSITE" id="PS51767">
    <property type="entry name" value="PEPTIDASE_A1"/>
    <property type="match status" value="1"/>
</dbReference>
<dbReference type="InterPro" id="IPR033868">
    <property type="entry name" value="Xylanase_inhibitor_I-like"/>
</dbReference>
<evidence type="ECO:0000256" key="2">
    <source>
        <dbReference type="ARBA" id="ARBA00022729"/>
    </source>
</evidence>
<dbReference type="SUPFAM" id="SSF50630">
    <property type="entry name" value="Acid proteases"/>
    <property type="match status" value="1"/>
</dbReference>
<dbReference type="FunFam" id="2.40.70.10:FF:000088">
    <property type="entry name" value="Eukaryotic aspartyl protease family protein"/>
    <property type="match status" value="1"/>
</dbReference>
<dbReference type="Gramene" id="TraesWEE_scaffold_155570_01G000100.1">
    <property type="protein sequence ID" value="TraesWEE_scaffold_155570_01G000100.1"/>
    <property type="gene ID" value="TraesWEE_scaffold_155570_01G000100"/>
</dbReference>
<dbReference type="InterPro" id="IPR001461">
    <property type="entry name" value="Aspartic_peptidase_A1"/>
</dbReference>
<dbReference type="Gramene" id="TraesCS3A02G472100.1">
    <property type="protein sequence ID" value="TraesCS3A02G472100.1.cds1"/>
    <property type="gene ID" value="TraesCS3A02G472100"/>
</dbReference>
<dbReference type="Pfam" id="PF14541">
    <property type="entry name" value="TAXi_C"/>
    <property type="match status" value="1"/>
</dbReference>
<organism evidence="5">
    <name type="scientific">Triticum aestivum</name>
    <name type="common">Wheat</name>
    <dbReference type="NCBI Taxonomy" id="4565"/>
    <lineage>
        <taxon>Eukaryota</taxon>
        <taxon>Viridiplantae</taxon>
        <taxon>Streptophyta</taxon>
        <taxon>Embryophyta</taxon>
        <taxon>Tracheophyta</taxon>
        <taxon>Spermatophyta</taxon>
        <taxon>Magnoliopsida</taxon>
        <taxon>Liliopsida</taxon>
        <taxon>Poales</taxon>
        <taxon>Poaceae</taxon>
        <taxon>BOP clade</taxon>
        <taxon>Pooideae</taxon>
        <taxon>Triticodae</taxon>
        <taxon>Triticeae</taxon>
        <taxon>Triticinae</taxon>
        <taxon>Triticum</taxon>
    </lineage>
</organism>
<dbReference type="GO" id="GO:0006508">
    <property type="term" value="P:proteolysis"/>
    <property type="evidence" value="ECO:0007669"/>
    <property type="project" value="InterPro"/>
</dbReference>
<dbReference type="AlphaFoldDB" id="A0A3B6ETX3"/>
<dbReference type="Proteomes" id="UP000019116">
    <property type="component" value="Chromosome 3A"/>
</dbReference>
<evidence type="ECO:0000256" key="3">
    <source>
        <dbReference type="SAM" id="SignalP"/>
    </source>
</evidence>
<keyword evidence="2 3" id="KW-0732">Signal</keyword>
<dbReference type="CDD" id="cd05489">
    <property type="entry name" value="xylanase_inhibitor_I_like"/>
    <property type="match status" value="1"/>
</dbReference>
<dbReference type="Gramene" id="TraesSYM3A03G01524180.1">
    <property type="protein sequence ID" value="TraesSYM3A03G01524180.1.CDS1"/>
    <property type="gene ID" value="TraesSYM3A03G01524180"/>
</dbReference>
<evidence type="ECO:0000256" key="1">
    <source>
        <dbReference type="ARBA" id="ARBA00007447"/>
    </source>
</evidence>
<dbReference type="KEGG" id="taes:123059277"/>
<name>A0A3B6ETX3_WHEAT</name>
<dbReference type="InterPro" id="IPR032861">
    <property type="entry name" value="TAXi_N"/>
</dbReference>
<accession>A0A3B6ETX3</accession>
<dbReference type="InterPro" id="IPR021109">
    <property type="entry name" value="Peptidase_aspartic_dom_sf"/>
</dbReference>
<feature type="signal peptide" evidence="3">
    <location>
        <begin position="1"/>
        <end position="19"/>
    </location>
</feature>
<dbReference type="Gramene" id="TraesJUL3A03G01513660.1">
    <property type="protein sequence ID" value="TraesJUL3A03G01513660.1.CDS1"/>
    <property type="gene ID" value="TraesJUL3A03G01513660"/>
</dbReference>
<dbReference type="PANTHER" id="PTHR47965:SF109">
    <property type="entry name" value="PEPTIDASE A1 DOMAIN-CONTAINING PROTEIN"/>
    <property type="match status" value="1"/>
</dbReference>
<dbReference type="PANTHER" id="PTHR47965">
    <property type="entry name" value="ASPARTYL PROTEASE-RELATED"/>
    <property type="match status" value="1"/>
</dbReference>
<dbReference type="SMR" id="A0A3B6ETX3"/>
<protein>
    <recommendedName>
        <fullName evidence="4">Peptidase A1 domain-containing protein</fullName>
    </recommendedName>
</protein>
<evidence type="ECO:0000259" key="4">
    <source>
        <dbReference type="PROSITE" id="PS51767"/>
    </source>
</evidence>
<dbReference type="Pfam" id="PF14543">
    <property type="entry name" value="TAXi_N"/>
    <property type="match status" value="1"/>
</dbReference>